<evidence type="ECO:0000256" key="3">
    <source>
        <dbReference type="PROSITE-ProRule" id="PRU00708"/>
    </source>
</evidence>
<gene>
    <name evidence="4" type="ORF">ES288_A03G129900v1</name>
</gene>
<dbReference type="InterPro" id="IPR011990">
    <property type="entry name" value="TPR-like_helical_dom_sf"/>
</dbReference>
<dbReference type="Gene3D" id="1.25.40.10">
    <property type="entry name" value="Tetratricopeptide repeat domain"/>
    <property type="match status" value="3"/>
</dbReference>
<dbReference type="Pfam" id="PF13041">
    <property type="entry name" value="PPR_2"/>
    <property type="match status" value="2"/>
</dbReference>
<feature type="repeat" description="PPR" evidence="3">
    <location>
        <begin position="354"/>
        <end position="388"/>
    </location>
</feature>
<dbReference type="AlphaFoldDB" id="A0A5D2H4W6"/>
<dbReference type="InterPro" id="IPR051240">
    <property type="entry name" value="Mito_RNA-Proc/Resp"/>
</dbReference>
<proteinExistence type="inferred from homology"/>
<comment type="similarity">
    <text evidence="1">Belongs to the PPR family. P subfamily.</text>
</comment>
<dbReference type="Proteomes" id="UP000323506">
    <property type="component" value="Chromosome A03"/>
</dbReference>
<organism evidence="4 5">
    <name type="scientific">Gossypium darwinii</name>
    <name type="common">Darwin's cotton</name>
    <name type="synonym">Gossypium barbadense var. darwinii</name>
    <dbReference type="NCBI Taxonomy" id="34276"/>
    <lineage>
        <taxon>Eukaryota</taxon>
        <taxon>Viridiplantae</taxon>
        <taxon>Streptophyta</taxon>
        <taxon>Embryophyta</taxon>
        <taxon>Tracheophyta</taxon>
        <taxon>Spermatophyta</taxon>
        <taxon>Magnoliopsida</taxon>
        <taxon>eudicotyledons</taxon>
        <taxon>Gunneridae</taxon>
        <taxon>Pentapetalae</taxon>
        <taxon>rosids</taxon>
        <taxon>malvids</taxon>
        <taxon>Malvales</taxon>
        <taxon>Malvaceae</taxon>
        <taxon>Malvoideae</taxon>
        <taxon>Gossypium</taxon>
    </lineage>
</organism>
<dbReference type="PROSITE" id="PS51375">
    <property type="entry name" value="PPR"/>
    <property type="match status" value="4"/>
</dbReference>
<dbReference type="EMBL" id="CM017690">
    <property type="protein sequence ID" value="TYH24940.1"/>
    <property type="molecule type" value="Genomic_DNA"/>
</dbReference>
<keyword evidence="5" id="KW-1185">Reference proteome</keyword>
<dbReference type="Pfam" id="PF01535">
    <property type="entry name" value="PPR"/>
    <property type="match status" value="1"/>
</dbReference>
<evidence type="ECO:0000256" key="2">
    <source>
        <dbReference type="ARBA" id="ARBA00022737"/>
    </source>
</evidence>
<dbReference type="PANTHER" id="PTHR47933:SF11">
    <property type="entry name" value="PENTATRICOPEPTIDE REPEAT-CONTAINING PROTEIN 2"/>
    <property type="match status" value="1"/>
</dbReference>
<sequence length="459" mass="53019">MPYHNTKVITYSCRVCRKFRVLAHFSTSCALNTVDYFKEIDTHSYAISGDFSNAFSTLNLMKNIDGKPTVYDCNVLMYFYLKSKNTYWQKLVEMYTGMKRFGPPPVASTFNTLLNRMLLLGDLKHAIFIVEEMYRNHFVPSFTSLSKTLKMAVKVGNLLDGLLVSEFMLRYDYHPTEPTLNKFILMLCDAGMVSDACFVFSVLLKKSYVYSVYCYNPILWALCKTGQRFVHNVCSYTTLIYRFCREGLQDNVFQWLDFVQSNGCKPNVITYTIIVKFLFDNRKFEEAMDFVSKMEREGCNPDLLTYNLIKVMDQKGLSSDSYSYAALCGGLLKIGKVGDACELLLDIFSNGTADVVVYNIYFQCLCQENKSREALSQLKRKMKVGFKPNNVSYNTILSGFCKEKNINEAMELLYHFELGNSAIIQRILYHMRYEDMKLNIFKCFKCSMKRFPKVAKVLG</sequence>
<evidence type="ECO:0000313" key="5">
    <source>
        <dbReference type="Proteomes" id="UP000323506"/>
    </source>
</evidence>
<feature type="repeat" description="PPR" evidence="3">
    <location>
        <begin position="232"/>
        <end position="266"/>
    </location>
</feature>
<evidence type="ECO:0000256" key="1">
    <source>
        <dbReference type="ARBA" id="ARBA00007626"/>
    </source>
</evidence>
<name>A0A5D2H4W6_GOSDA</name>
<keyword evidence="2" id="KW-0677">Repeat</keyword>
<evidence type="ECO:0008006" key="6">
    <source>
        <dbReference type="Google" id="ProtNLM"/>
    </source>
</evidence>
<accession>A0A5D2H4W6</accession>
<feature type="repeat" description="PPR" evidence="3">
    <location>
        <begin position="267"/>
        <end position="301"/>
    </location>
</feature>
<feature type="repeat" description="PPR" evidence="3">
    <location>
        <begin position="389"/>
        <end position="423"/>
    </location>
</feature>
<evidence type="ECO:0000313" key="4">
    <source>
        <dbReference type="EMBL" id="TYH24940.1"/>
    </source>
</evidence>
<reference evidence="4 5" key="1">
    <citation type="submission" date="2019-06" db="EMBL/GenBank/DDBJ databases">
        <title>WGS assembly of Gossypium darwinii.</title>
        <authorList>
            <person name="Chen Z.J."/>
            <person name="Sreedasyam A."/>
            <person name="Ando A."/>
            <person name="Song Q."/>
            <person name="De L."/>
            <person name="Hulse-Kemp A."/>
            <person name="Ding M."/>
            <person name="Ye W."/>
            <person name="Kirkbride R."/>
            <person name="Jenkins J."/>
            <person name="Plott C."/>
            <person name="Lovell J."/>
            <person name="Lin Y.-M."/>
            <person name="Vaughn R."/>
            <person name="Liu B."/>
            <person name="Li W."/>
            <person name="Simpson S."/>
            <person name="Scheffler B."/>
            <person name="Saski C."/>
            <person name="Grover C."/>
            <person name="Hu G."/>
            <person name="Conover J."/>
            <person name="Carlson J."/>
            <person name="Shu S."/>
            <person name="Boston L."/>
            <person name="Williams M."/>
            <person name="Peterson D."/>
            <person name="Mcgee K."/>
            <person name="Jones D."/>
            <person name="Wendel J."/>
            <person name="Stelly D."/>
            <person name="Grimwood J."/>
            <person name="Schmutz J."/>
        </authorList>
    </citation>
    <scope>NUCLEOTIDE SEQUENCE [LARGE SCALE GENOMIC DNA]</scope>
    <source>
        <strain evidence="4">1808015.09</strain>
    </source>
</reference>
<dbReference type="NCBIfam" id="TIGR00756">
    <property type="entry name" value="PPR"/>
    <property type="match status" value="3"/>
</dbReference>
<protein>
    <recommendedName>
        <fullName evidence="6">Pentacotripeptide-repeat region of PRORP domain-containing protein</fullName>
    </recommendedName>
</protein>
<dbReference type="GO" id="GO:0003729">
    <property type="term" value="F:mRNA binding"/>
    <property type="evidence" value="ECO:0007669"/>
    <property type="project" value="TreeGrafter"/>
</dbReference>
<dbReference type="PANTHER" id="PTHR47933">
    <property type="entry name" value="PENTATRICOPEPTIDE REPEAT-CONTAINING PROTEIN 1, MITOCHONDRIAL"/>
    <property type="match status" value="1"/>
</dbReference>
<dbReference type="InterPro" id="IPR002885">
    <property type="entry name" value="PPR_rpt"/>
</dbReference>